<feature type="non-terminal residue" evidence="2">
    <location>
        <position position="1"/>
    </location>
</feature>
<protein>
    <submittedName>
        <fullName evidence="2">Uncharacterized protein</fullName>
    </submittedName>
</protein>
<evidence type="ECO:0000256" key="1">
    <source>
        <dbReference type="SAM" id="Phobius"/>
    </source>
</evidence>
<reference evidence="2 3" key="1">
    <citation type="journal article" date="2018" name="Front. Plant Sci.">
        <title>Red Clover (Trifolium pratense) and Zigzag Clover (T. medium) - A Picture of Genomic Similarities and Differences.</title>
        <authorList>
            <person name="Dluhosova J."/>
            <person name="Istvanek J."/>
            <person name="Nedelnik J."/>
            <person name="Repkova J."/>
        </authorList>
    </citation>
    <scope>NUCLEOTIDE SEQUENCE [LARGE SCALE GENOMIC DNA]</scope>
    <source>
        <strain evidence="3">cv. 10/8</strain>
        <tissue evidence="2">Leaf</tissue>
    </source>
</reference>
<accession>A0A392U4N9</accession>
<feature type="transmembrane region" description="Helical" evidence="1">
    <location>
        <begin position="6"/>
        <end position="25"/>
    </location>
</feature>
<name>A0A392U4N9_9FABA</name>
<proteinExistence type="predicted"/>
<keyword evidence="1" id="KW-0812">Transmembrane</keyword>
<keyword evidence="1" id="KW-0472">Membrane</keyword>
<dbReference type="Proteomes" id="UP000265520">
    <property type="component" value="Unassembled WGS sequence"/>
</dbReference>
<dbReference type="EMBL" id="LXQA010721941">
    <property type="protein sequence ID" value="MCI67697.1"/>
    <property type="molecule type" value="Genomic_DNA"/>
</dbReference>
<evidence type="ECO:0000313" key="2">
    <source>
        <dbReference type="EMBL" id="MCI67697.1"/>
    </source>
</evidence>
<sequence length="27" mass="2483">VTDAVTVAVATIAVIAVAAACNAVVAV</sequence>
<comment type="caution">
    <text evidence="2">The sequence shown here is derived from an EMBL/GenBank/DDBJ whole genome shotgun (WGS) entry which is preliminary data.</text>
</comment>
<keyword evidence="3" id="KW-1185">Reference proteome</keyword>
<dbReference type="AlphaFoldDB" id="A0A392U4N9"/>
<keyword evidence="1" id="KW-1133">Transmembrane helix</keyword>
<organism evidence="2 3">
    <name type="scientific">Trifolium medium</name>
    <dbReference type="NCBI Taxonomy" id="97028"/>
    <lineage>
        <taxon>Eukaryota</taxon>
        <taxon>Viridiplantae</taxon>
        <taxon>Streptophyta</taxon>
        <taxon>Embryophyta</taxon>
        <taxon>Tracheophyta</taxon>
        <taxon>Spermatophyta</taxon>
        <taxon>Magnoliopsida</taxon>
        <taxon>eudicotyledons</taxon>
        <taxon>Gunneridae</taxon>
        <taxon>Pentapetalae</taxon>
        <taxon>rosids</taxon>
        <taxon>fabids</taxon>
        <taxon>Fabales</taxon>
        <taxon>Fabaceae</taxon>
        <taxon>Papilionoideae</taxon>
        <taxon>50 kb inversion clade</taxon>
        <taxon>NPAAA clade</taxon>
        <taxon>Hologalegina</taxon>
        <taxon>IRL clade</taxon>
        <taxon>Trifolieae</taxon>
        <taxon>Trifolium</taxon>
    </lineage>
</organism>
<evidence type="ECO:0000313" key="3">
    <source>
        <dbReference type="Proteomes" id="UP000265520"/>
    </source>
</evidence>